<dbReference type="InterPro" id="IPR004839">
    <property type="entry name" value="Aminotransferase_I/II_large"/>
</dbReference>
<keyword evidence="4 7" id="KW-0808">Transferase</keyword>
<evidence type="ECO:0000256" key="1">
    <source>
        <dbReference type="ARBA" id="ARBA00001933"/>
    </source>
</evidence>
<evidence type="ECO:0000256" key="4">
    <source>
        <dbReference type="ARBA" id="ARBA00022679"/>
    </source>
</evidence>
<name>A0A095YY50_9BURK</name>
<dbReference type="EMBL" id="JRNI01000066">
    <property type="protein sequence ID" value="KGF27288.1"/>
    <property type="molecule type" value="Genomic_DNA"/>
</dbReference>
<sequence>MSLNSSGLSIKSKLPDVGTTIFSVMSQLALDHQAINLGQGFPEFNPDVKLLNLIDDAMRAGHNQYAPMPGIPSLRNQIAAKVNTLYGAQINPDTDVTVTSGATEALMVAIQAVVHPGDEVIVIEPNYDSYVPCIRLAGGQPVIVQLTKPTKDNLRYSINWQQLKDAITDKTKLIILNFPHNPTGITLEQSDLDTLAEITRGKNIFLIADEVYEHIVFGNKKFLSFLSHEELKEKSFVISSFGKTYHSTGWKIGYCVASSKLMNEFRKVHQFTVFSVNTAIQVALAEFMKEPSHYLELSAFYEQKHDLLLNGLKDTKFKAIPSDGTFFLLADYSDIDDIAEIDFAIKLTKEVGVTLIPVSAFYKNSDSVEANNHMLRFCFAKSDETLIQAIERLKNL</sequence>
<keyword evidence="8" id="KW-1185">Reference proteome</keyword>
<dbReference type="PANTHER" id="PTHR43807">
    <property type="entry name" value="FI04487P"/>
    <property type="match status" value="1"/>
</dbReference>
<dbReference type="AlphaFoldDB" id="A0A095YY50"/>
<dbReference type="FunFam" id="3.40.640.10:FF:000033">
    <property type="entry name" value="Aspartate aminotransferase"/>
    <property type="match status" value="1"/>
</dbReference>
<dbReference type="PANTHER" id="PTHR43807:SF20">
    <property type="entry name" value="FI04487P"/>
    <property type="match status" value="1"/>
</dbReference>
<dbReference type="GO" id="GO:0005737">
    <property type="term" value="C:cytoplasm"/>
    <property type="evidence" value="ECO:0007669"/>
    <property type="project" value="TreeGrafter"/>
</dbReference>
<dbReference type="SUPFAM" id="SSF53383">
    <property type="entry name" value="PLP-dependent transferases"/>
    <property type="match status" value="1"/>
</dbReference>
<comment type="cofactor">
    <cofactor evidence="1">
        <name>pyridoxal 5'-phosphate</name>
        <dbReference type="ChEBI" id="CHEBI:597326"/>
    </cofactor>
</comment>
<keyword evidence="3 7" id="KW-0032">Aminotransferase</keyword>
<evidence type="ECO:0000259" key="6">
    <source>
        <dbReference type="Pfam" id="PF00155"/>
    </source>
</evidence>
<dbReference type="OrthoDB" id="9763453at2"/>
<evidence type="ECO:0000256" key="2">
    <source>
        <dbReference type="ARBA" id="ARBA00007441"/>
    </source>
</evidence>
<comment type="caution">
    <text evidence="7">The sequence shown here is derived from an EMBL/GenBank/DDBJ whole genome shotgun (WGS) entry which is preliminary data.</text>
</comment>
<dbReference type="NCBIfam" id="NF006569">
    <property type="entry name" value="PRK09082.1"/>
    <property type="match status" value="1"/>
</dbReference>
<evidence type="ECO:0000256" key="5">
    <source>
        <dbReference type="ARBA" id="ARBA00022898"/>
    </source>
</evidence>
<dbReference type="Proteomes" id="UP000029629">
    <property type="component" value="Unassembled WGS sequence"/>
</dbReference>
<comment type="similarity">
    <text evidence="2">Belongs to the class-I pyridoxal-phosphate-dependent aminotransferase family.</text>
</comment>
<protein>
    <submittedName>
        <fullName evidence="7">Aminotransferase</fullName>
    </submittedName>
</protein>
<dbReference type="Gene3D" id="3.90.1150.10">
    <property type="entry name" value="Aspartate Aminotransferase, domain 1"/>
    <property type="match status" value="1"/>
</dbReference>
<dbReference type="InterPro" id="IPR015421">
    <property type="entry name" value="PyrdxlP-dep_Trfase_major"/>
</dbReference>
<gene>
    <name evidence="7" type="ORF">HMPREF2130_10050</name>
</gene>
<accession>A0A095YY50</accession>
<evidence type="ECO:0000313" key="8">
    <source>
        <dbReference type="Proteomes" id="UP000029629"/>
    </source>
</evidence>
<dbReference type="InterPro" id="IPR051326">
    <property type="entry name" value="Kynurenine-oxoglutarate_AT"/>
</dbReference>
<dbReference type="Pfam" id="PF00155">
    <property type="entry name" value="Aminotran_1_2"/>
    <property type="match status" value="1"/>
</dbReference>
<dbReference type="eggNOG" id="COG0436">
    <property type="taxonomic scope" value="Bacteria"/>
</dbReference>
<dbReference type="Gene3D" id="3.40.640.10">
    <property type="entry name" value="Type I PLP-dependent aspartate aminotransferase-like (Major domain)"/>
    <property type="match status" value="1"/>
</dbReference>
<dbReference type="GO" id="GO:0016212">
    <property type="term" value="F:kynurenine-oxoglutarate transaminase activity"/>
    <property type="evidence" value="ECO:0007669"/>
    <property type="project" value="TreeGrafter"/>
</dbReference>
<keyword evidence="5" id="KW-0663">Pyridoxal phosphate</keyword>
<feature type="domain" description="Aminotransferase class I/classII large" evidence="6">
    <location>
        <begin position="34"/>
        <end position="393"/>
    </location>
</feature>
<evidence type="ECO:0000256" key="3">
    <source>
        <dbReference type="ARBA" id="ARBA00022576"/>
    </source>
</evidence>
<proteinExistence type="inferred from homology"/>
<dbReference type="InterPro" id="IPR015422">
    <property type="entry name" value="PyrdxlP-dep_Trfase_small"/>
</dbReference>
<dbReference type="RefSeq" id="WP_036560579.1">
    <property type="nucleotide sequence ID" value="NZ_JRNI01000066.1"/>
</dbReference>
<dbReference type="InterPro" id="IPR015424">
    <property type="entry name" value="PyrdxlP-dep_Trfase"/>
</dbReference>
<reference evidence="7 8" key="1">
    <citation type="submission" date="2014-07" db="EMBL/GenBank/DDBJ databases">
        <authorList>
            <person name="McCorrison J."/>
            <person name="Sanka R."/>
            <person name="Torralba M."/>
            <person name="Gillis M."/>
            <person name="Haft D.H."/>
            <person name="Methe B."/>
            <person name="Sutton G."/>
            <person name="Nelson K.E."/>
        </authorList>
    </citation>
    <scope>NUCLEOTIDE SEQUENCE [LARGE SCALE GENOMIC DNA]</scope>
    <source>
        <strain evidence="7 8">DNF00040</strain>
    </source>
</reference>
<dbReference type="GO" id="GO:0030170">
    <property type="term" value="F:pyridoxal phosphate binding"/>
    <property type="evidence" value="ECO:0007669"/>
    <property type="project" value="InterPro"/>
</dbReference>
<dbReference type="CDD" id="cd00609">
    <property type="entry name" value="AAT_like"/>
    <property type="match status" value="1"/>
</dbReference>
<organism evidence="7 8">
    <name type="scientific">Oligella urethralis DNF00040</name>
    <dbReference type="NCBI Taxonomy" id="1401065"/>
    <lineage>
        <taxon>Bacteria</taxon>
        <taxon>Pseudomonadati</taxon>
        <taxon>Pseudomonadota</taxon>
        <taxon>Betaproteobacteria</taxon>
        <taxon>Burkholderiales</taxon>
        <taxon>Alcaligenaceae</taxon>
        <taxon>Oligella</taxon>
    </lineage>
</organism>
<evidence type="ECO:0000313" key="7">
    <source>
        <dbReference type="EMBL" id="KGF27288.1"/>
    </source>
</evidence>